<feature type="domain" description="Thyroglobulin type-1" evidence="11">
    <location>
        <begin position="1054"/>
        <end position="1144"/>
    </location>
</feature>
<reference evidence="13 15" key="1">
    <citation type="journal article" date="2010" name="BMC Genomics">
        <title>Combination of measures distinguishes pre-miRNAs from other stem-loops in the genome of the newly sequenced Anopheles darlingi.</title>
        <authorList>
            <person name="Mendes N.D."/>
            <person name="Freitas A.T."/>
            <person name="Vasconcelos A.T."/>
            <person name="Sagot M.F."/>
        </authorList>
    </citation>
    <scope>NUCLEOTIDE SEQUENCE</scope>
</reference>
<reference evidence="14" key="4">
    <citation type="submission" date="2015-06" db="UniProtKB">
        <authorList>
            <consortium name="EnsemblMetazoa"/>
        </authorList>
    </citation>
    <scope>IDENTIFICATION</scope>
</reference>
<dbReference type="EMBL" id="ADMH02000549">
    <property type="protein sequence ID" value="ETN65963.1"/>
    <property type="molecule type" value="Genomic_DNA"/>
</dbReference>
<dbReference type="InterPro" id="IPR022110">
    <property type="entry name" value="CASC1_C"/>
</dbReference>
<reference evidence="13" key="2">
    <citation type="submission" date="2010-05" db="EMBL/GenBank/DDBJ databases">
        <authorList>
            <person name="Almeida L.G."/>
            <person name="Nicolas M.F."/>
            <person name="Souza R.C."/>
            <person name="Vasconcelos A.T.R."/>
        </authorList>
    </citation>
    <scope>NUCLEOTIDE SEQUENCE</scope>
</reference>
<evidence type="ECO:0000256" key="6">
    <source>
        <dbReference type="ARBA" id="ARBA00023157"/>
    </source>
</evidence>
<evidence type="ECO:0000256" key="4">
    <source>
        <dbReference type="ARBA" id="ARBA00022737"/>
    </source>
</evidence>
<dbReference type="InterPro" id="IPR000716">
    <property type="entry name" value="Thyroglobulin_1"/>
</dbReference>
<evidence type="ECO:0000313" key="15">
    <source>
        <dbReference type="Proteomes" id="UP000000673"/>
    </source>
</evidence>
<dbReference type="PANTHER" id="PTHR20929:SF11">
    <property type="entry name" value="DYNEIN AXONEMAL INTERMEDIATE CHAIN 7"/>
    <property type="match status" value="1"/>
</dbReference>
<feature type="region of interest" description="Disordered" evidence="10">
    <location>
        <begin position="1497"/>
        <end position="1542"/>
    </location>
</feature>
<feature type="compositionally biased region" description="Basic residues" evidence="10">
    <location>
        <begin position="593"/>
        <end position="603"/>
    </location>
</feature>
<evidence type="ECO:0000256" key="10">
    <source>
        <dbReference type="SAM" id="MobiDB-lite"/>
    </source>
</evidence>
<name>W5JRQ3_ANODA</name>
<keyword evidence="4" id="KW-0677">Repeat</keyword>
<proteinExistence type="inferred from homology"/>
<dbReference type="FunCoup" id="W5JRQ3">
    <property type="interactions" value="5"/>
</dbReference>
<dbReference type="InterPro" id="IPR018247">
    <property type="entry name" value="EF_Hand_1_Ca_BS"/>
</dbReference>
<feature type="compositionally biased region" description="Basic and acidic residues" evidence="10">
    <location>
        <begin position="7"/>
        <end position="44"/>
    </location>
</feature>
<dbReference type="Pfam" id="PF15927">
    <property type="entry name" value="Casc1_N"/>
    <property type="match status" value="1"/>
</dbReference>
<dbReference type="VEuPathDB" id="VectorBase:ADAR2_008928"/>
<evidence type="ECO:0000256" key="2">
    <source>
        <dbReference type="ARBA" id="ARBA00022525"/>
    </source>
</evidence>
<accession>W5JRQ3</accession>
<gene>
    <name evidence="13" type="ORF">AND_002251</name>
</gene>
<dbReference type="Pfam" id="PF10591">
    <property type="entry name" value="SPARC_Ca_bdg"/>
    <property type="match status" value="2"/>
</dbReference>
<feature type="compositionally biased region" description="Basic residues" evidence="10">
    <location>
        <begin position="1144"/>
        <end position="1165"/>
    </location>
</feature>
<feature type="domain" description="Kazal-like" evidence="12">
    <location>
        <begin position="1024"/>
        <end position="1079"/>
    </location>
</feature>
<feature type="region of interest" description="Disordered" evidence="10">
    <location>
        <begin position="1"/>
        <end position="44"/>
    </location>
</feature>
<keyword evidence="2" id="KW-0964">Secreted</keyword>
<dbReference type="PROSITE" id="PS00018">
    <property type="entry name" value="EF_HAND_1"/>
    <property type="match status" value="2"/>
</dbReference>
<comment type="caution">
    <text evidence="9">Lacks conserved residue(s) required for the propagation of feature annotation.</text>
</comment>
<dbReference type="CDD" id="cd16234">
    <property type="entry name" value="EFh_SPARC_SMOC"/>
    <property type="match status" value="2"/>
</dbReference>
<dbReference type="Pfam" id="PF12366">
    <property type="entry name" value="Casc1_C"/>
    <property type="match status" value="1"/>
</dbReference>
<dbReference type="VEuPathDB" id="VectorBase:ADAR2_004595"/>
<keyword evidence="7" id="KW-0325">Glycoprotein</keyword>
<feature type="disulfide bond" evidence="9">
    <location>
        <begin position="1333"/>
        <end position="1340"/>
    </location>
</feature>
<feature type="region of interest" description="Disordered" evidence="10">
    <location>
        <begin position="716"/>
        <end position="751"/>
    </location>
</feature>
<dbReference type="GO" id="GO:0048487">
    <property type="term" value="F:beta-tubulin binding"/>
    <property type="evidence" value="ECO:0007669"/>
    <property type="project" value="TreeGrafter"/>
</dbReference>
<keyword evidence="15" id="KW-1185">Reference proteome</keyword>
<dbReference type="Proteomes" id="UP000000673">
    <property type="component" value="Unassembled WGS sequence"/>
</dbReference>
<dbReference type="EnsemblMetazoa" id="ADAC002251-RA">
    <property type="protein sequence ID" value="ADAC002251-PA"/>
    <property type="gene ID" value="ADAC002251"/>
</dbReference>
<evidence type="ECO:0000256" key="1">
    <source>
        <dbReference type="ARBA" id="ARBA00004613"/>
    </source>
</evidence>
<dbReference type="InterPro" id="IPR002350">
    <property type="entry name" value="Kazal_dom"/>
</dbReference>
<dbReference type="FunFam" id="4.10.800.10:FF:000004">
    <property type="entry name" value="SPARC-related modular calcium-binding protein 1"/>
    <property type="match status" value="1"/>
</dbReference>
<dbReference type="STRING" id="43151.W5JRQ3"/>
<keyword evidence="3" id="KW-0732">Signal</keyword>
<evidence type="ECO:0000313" key="14">
    <source>
        <dbReference type="EnsemblMetazoa" id="ADAC002251-PA"/>
    </source>
</evidence>
<dbReference type="GO" id="GO:0008017">
    <property type="term" value="F:microtubule binding"/>
    <property type="evidence" value="ECO:0007669"/>
    <property type="project" value="TreeGrafter"/>
</dbReference>
<dbReference type="eggNOG" id="KOG4578">
    <property type="taxonomic scope" value="Eukaryota"/>
</dbReference>
<dbReference type="VEuPathDB" id="VectorBase:ADAC002251"/>
<feature type="disulfide bond" evidence="9">
    <location>
        <begin position="1124"/>
        <end position="1144"/>
    </location>
</feature>
<dbReference type="SMART" id="SM00280">
    <property type="entry name" value="KAZAL"/>
    <property type="match status" value="1"/>
</dbReference>
<dbReference type="InterPro" id="IPR031826">
    <property type="entry name" value="IC97/Casc1_N"/>
</dbReference>
<dbReference type="GO" id="GO:0005576">
    <property type="term" value="C:extracellular region"/>
    <property type="evidence" value="ECO:0007669"/>
    <property type="project" value="UniProtKB-SubCell"/>
</dbReference>
<dbReference type="PANTHER" id="PTHR20929">
    <property type="entry name" value="LUNG ADENOMA SUSCEPTIBILITY 1-RELATED"/>
    <property type="match status" value="1"/>
</dbReference>
<feature type="region of interest" description="Disordered" evidence="10">
    <location>
        <begin position="1143"/>
        <end position="1166"/>
    </location>
</feature>
<feature type="region of interest" description="Disordered" evidence="10">
    <location>
        <begin position="584"/>
        <end position="605"/>
    </location>
</feature>
<comment type="similarity">
    <text evidence="8">Belongs to the DNAI7 family.</text>
</comment>
<evidence type="ECO:0000256" key="3">
    <source>
        <dbReference type="ARBA" id="ARBA00022729"/>
    </source>
</evidence>
<dbReference type="Pfam" id="PF00086">
    <property type="entry name" value="Thyroglobulin_1"/>
    <property type="match status" value="2"/>
</dbReference>
<comment type="subcellular location">
    <subcellularLocation>
        <location evidence="1">Secreted</location>
    </subcellularLocation>
</comment>
<dbReference type="Gene3D" id="1.10.238.10">
    <property type="entry name" value="EF-hand"/>
    <property type="match status" value="2"/>
</dbReference>
<dbReference type="PROSITE" id="PS51162">
    <property type="entry name" value="THYROGLOBULIN_1_2"/>
    <property type="match status" value="2"/>
</dbReference>
<dbReference type="Gene3D" id="3.30.60.30">
    <property type="match status" value="1"/>
</dbReference>
<reference evidence="13" key="3">
    <citation type="journal article" date="2013" name="Nucleic Acids Res.">
        <title>The genome of Anopheles darlingi, the main neotropical malaria vector.</title>
        <authorList>
            <person name="Marinotti O."/>
            <person name="Cerqueira G.C."/>
            <person name="de Almeida L.G."/>
            <person name="Ferro M.I."/>
            <person name="Loreto E.L."/>
            <person name="Zaha A."/>
            <person name="Teixeira S.M."/>
            <person name="Wespiser A.R."/>
            <person name="Almeida E Silva A."/>
            <person name="Schlindwein A.D."/>
            <person name="Pacheco A.C."/>
            <person name="Silva A.L."/>
            <person name="Graveley B.R."/>
            <person name="Walenz B.P."/>
            <person name="Lima Bde A."/>
            <person name="Ribeiro C.A."/>
            <person name="Nunes-Silva C.G."/>
            <person name="de Carvalho C.R."/>
            <person name="Soares C.M."/>
            <person name="de Menezes C.B."/>
            <person name="Matiolli C."/>
            <person name="Caffrey D."/>
            <person name="Araujo D.A."/>
            <person name="de Oliveira D.M."/>
            <person name="Golenbock D."/>
            <person name="Grisard E.C."/>
            <person name="Fantinatti-Garboggini F."/>
            <person name="de Carvalho F.M."/>
            <person name="Barcellos F.G."/>
            <person name="Prosdocimi F."/>
            <person name="May G."/>
            <person name="Azevedo Junior G.M."/>
            <person name="Guimaraes G.M."/>
            <person name="Goldman G.H."/>
            <person name="Padilha I.Q."/>
            <person name="Batista Jda S."/>
            <person name="Ferro J.A."/>
            <person name="Ribeiro J.M."/>
            <person name="Fietto J.L."/>
            <person name="Dabbas K.M."/>
            <person name="Cerdeira L."/>
            <person name="Agnez-Lima L.F."/>
            <person name="Brocchi M."/>
            <person name="de Carvalho M.O."/>
            <person name="Teixeira Mde M."/>
            <person name="Diniz Maia Mde M."/>
            <person name="Goldman M.H."/>
            <person name="Cruz Schneider M.P."/>
            <person name="Felipe M.S."/>
            <person name="Hungria M."/>
            <person name="Nicolas M.F."/>
            <person name="Pereira M."/>
            <person name="Montes M.A."/>
            <person name="Cantao M.E."/>
            <person name="Vincentz M."/>
            <person name="Rafael M.S."/>
            <person name="Silverman N."/>
            <person name="Stoco P.H."/>
            <person name="Souza R.C."/>
            <person name="Vicentini R."/>
            <person name="Gazzinelli R.T."/>
            <person name="Neves Rde O."/>
            <person name="Silva R."/>
            <person name="Astolfi-Filho S."/>
            <person name="Maciel T.E."/>
            <person name="Urmenyi T.P."/>
            <person name="Tadei W.P."/>
            <person name="Camargo E.P."/>
            <person name="de Vasconcelos A.T."/>
        </authorList>
    </citation>
    <scope>NUCLEOTIDE SEQUENCE</scope>
</reference>
<dbReference type="InterPro" id="IPR036857">
    <property type="entry name" value="Thyroglobulin_1_sf"/>
</dbReference>
<dbReference type="CDD" id="cd22249">
    <property type="entry name" value="UDM1_RNF168_RNF169-like"/>
    <property type="match status" value="1"/>
</dbReference>
<dbReference type="CDD" id="cd00191">
    <property type="entry name" value="TY"/>
    <property type="match status" value="2"/>
</dbReference>
<dbReference type="SUPFAM" id="SSF57610">
    <property type="entry name" value="Thyroglobulin type-1 domain"/>
    <property type="match status" value="2"/>
</dbReference>
<evidence type="ECO:0000256" key="5">
    <source>
        <dbReference type="ARBA" id="ARBA00022837"/>
    </source>
</evidence>
<dbReference type="GO" id="GO:0005509">
    <property type="term" value="F:calcium ion binding"/>
    <property type="evidence" value="ECO:0007669"/>
    <property type="project" value="InterPro"/>
</dbReference>
<sequence length="1542" mass="176105">MSKKERARLEAEQAEHHRMELERERQRKVEEEKMRKVREKEEAERKQVQEIVANKLRKVQLEESYAFLAAIREDVKKQQAETKKEREWDQYMRCNGLPNAFDPADLRKYLHCWCESIREANEAERNWLLQTNEQSILTQDVTVPNLSMESLKLQQPQIGMQYSAKAVEVLGILDEVDDALHDADVRPSMVADLNELKVEFRNVLADYIDEFAYKILSNINRDMELNGLLEVSHKFESEVFKAHLFGLRDMPTPQLNPKERAKEDSKHTSIDFPSLGFHLTLPAAVKCHKAAIRGLWISYDHFSDYCPSFDMPYKQEQLADLRIISRIEWKKRKEILKAVYEEPKEKKTDSDDDEQMPQDIDVDKIYTEHADELMKKERSKKGAKTLNLAEYDVNMRSHRIVAGVYGIDYLEQPMQDIKIAKKTLLRTVPQPGKLKRKKFYQPYKPPPTPQPGVRRLPEEIEAEIKQMEENLDKLALVSVQLPENVFWFEPPIVCRWELKEETLESDPSFAKYLERHEKLLQAAKERNERSNLDRRTKYVEDFNILDVPQHVPLRAIVTDFVIPKMPDSCSVRIVVAEDKRRVTSSSSMAGGKRSSKQKRRLHKMPSNTSLNSIIYETKIPDFLFATRMPLRVLKILDRRNRQCYPCSITSDSDDLDDYDESDNDNSQSRSTKRKVYMFSNFMKDLDELLESKSPKLQGKLEQELVGNTAVHAGATGKQSLQVVRSEESRGPRGGDKGEKGKKPAKSKFDSDDEDVDYGNILEVGNYVMVDNEKRYIGKWSTRDVHDVKFNEDKLTIQFRIGRLGSFAFAANRYSNVPYQSWELKPDIKNPGTVIFSLTASVVSTEITITEAGFRVNSLQGGPTQALQEILGVTMSLRKMVKTLRLAAVDLFPEDDAFNYTEGTCEKNPIMESHLYDCMGLLALTHNFSWSRWNLLSGCRMCVLLMREIVEHRRLPNHSTLLVTPLKASVIDTVEVSPVFNPNPVEGMNHYADLYHLGRDQSQPSSKIKQEKMSPILRENVVQLLKLISECAAKGGECDESKGRPVCGSDNKTYPTRCHLIRAQCSGHHVSFKHRGSCKDVCIASRTYALQQRANSPYTVKYVPRCREDGTYAPVQCIDGGGCWCVNGQGKQLPNTMVQHGKPVCVKKGKSNQRRSSPRNPVRNKRSCSGLDRAVFNTNLLKLFQNEHVRVHQHNLTGPINERTVLDWKFNMMDLNGNSLLDKTEYRAMKRLIKKVVKPKRCGRSFGKNCDADQDERLSRNEWYNCLAKDDVTLLQGPTMVNPKGDDDTILKDSEADSDCLSDRKYALDEQKYGTNALYVPECTADGRYQRVQCYRSTGYCWCVNEDTGKNIPGTSTKDEKPVCDQYASSTRPMKGCPEEKKVEFLKDLKAFLSKQVTTSFAGKIVPVWKTEEEKIAILSFVLLDKNQNKQLERKEWKAFREMITATRQLRKCGKKMPRYCDVNSDRKITLSEWMSCLDGKRNSSVDIAAISAPLVQAESKSSSSGSTGGFGGSGSSASSSVGGGTSSKFKGRNPLEFVLKSD</sequence>
<dbReference type="CDD" id="cd00104">
    <property type="entry name" value="KAZAL_FS"/>
    <property type="match status" value="1"/>
</dbReference>
<dbReference type="PROSITE" id="PS51465">
    <property type="entry name" value="KAZAL_2"/>
    <property type="match status" value="1"/>
</dbReference>
<evidence type="ECO:0000256" key="8">
    <source>
        <dbReference type="ARBA" id="ARBA00024332"/>
    </source>
</evidence>
<dbReference type="Gene3D" id="4.10.800.10">
    <property type="entry name" value="Thyroglobulin type-1"/>
    <property type="match status" value="2"/>
</dbReference>
<dbReference type="Pfam" id="PF07648">
    <property type="entry name" value="Kazal_2"/>
    <property type="match status" value="1"/>
</dbReference>
<dbReference type="InterPro" id="IPR023247">
    <property type="entry name" value="IC97/Dnai7-like"/>
</dbReference>
<dbReference type="HOGENOM" id="CLU_003945_0_0_1"/>
<organism evidence="13">
    <name type="scientific">Anopheles darlingi</name>
    <name type="common">Mosquito</name>
    <dbReference type="NCBI Taxonomy" id="43151"/>
    <lineage>
        <taxon>Eukaryota</taxon>
        <taxon>Metazoa</taxon>
        <taxon>Ecdysozoa</taxon>
        <taxon>Arthropoda</taxon>
        <taxon>Hexapoda</taxon>
        <taxon>Insecta</taxon>
        <taxon>Pterygota</taxon>
        <taxon>Neoptera</taxon>
        <taxon>Endopterygota</taxon>
        <taxon>Diptera</taxon>
        <taxon>Nematocera</taxon>
        <taxon>Culicoidea</taxon>
        <taxon>Culicidae</taxon>
        <taxon>Anophelinae</taxon>
        <taxon>Anopheles</taxon>
    </lineage>
</organism>
<dbReference type="SMART" id="SM00211">
    <property type="entry name" value="TY"/>
    <property type="match status" value="2"/>
</dbReference>
<keyword evidence="6 9" id="KW-1015">Disulfide bond</keyword>
<evidence type="ECO:0000256" key="9">
    <source>
        <dbReference type="PROSITE-ProRule" id="PRU00500"/>
    </source>
</evidence>
<dbReference type="SUPFAM" id="SSF47473">
    <property type="entry name" value="EF-hand"/>
    <property type="match status" value="2"/>
</dbReference>
<feature type="domain" description="Thyroglobulin type-1" evidence="11">
    <location>
        <begin position="1296"/>
        <end position="1363"/>
    </location>
</feature>
<evidence type="ECO:0000256" key="7">
    <source>
        <dbReference type="ARBA" id="ARBA00023180"/>
    </source>
</evidence>
<evidence type="ECO:0000313" key="13">
    <source>
        <dbReference type="EMBL" id="ETN65963.1"/>
    </source>
</evidence>
<evidence type="ECO:0000259" key="11">
    <source>
        <dbReference type="PROSITE" id="PS51162"/>
    </source>
</evidence>
<dbReference type="OMA" id="HIYSSDV"/>
<dbReference type="InterPro" id="IPR019577">
    <property type="entry name" value="SPARC/Testican_Ca-bd-dom"/>
</dbReference>
<dbReference type="PROSITE" id="PS00484">
    <property type="entry name" value="THYROGLOBULIN_1_1"/>
    <property type="match status" value="2"/>
</dbReference>
<feature type="compositionally biased region" description="Basic and acidic residues" evidence="10">
    <location>
        <begin position="724"/>
        <end position="749"/>
    </location>
</feature>
<protein>
    <submittedName>
        <fullName evidence="13 14">Uncharacterized protein</fullName>
    </submittedName>
</protein>
<keyword evidence="5" id="KW-0106">Calcium</keyword>
<evidence type="ECO:0000259" key="12">
    <source>
        <dbReference type="PROSITE" id="PS51465"/>
    </source>
</evidence>
<dbReference type="InterPro" id="IPR011992">
    <property type="entry name" value="EF-hand-dom_pair"/>
</dbReference>